<dbReference type="PANTHER" id="PTHR43651:SF3">
    <property type="entry name" value="1,4-ALPHA-GLUCAN-BRANCHING ENZYME"/>
    <property type="match status" value="1"/>
</dbReference>
<dbReference type="InterPro" id="IPR017853">
    <property type="entry name" value="GH"/>
</dbReference>
<feature type="region of interest" description="Disordered" evidence="12">
    <location>
        <begin position="1"/>
        <end position="129"/>
    </location>
</feature>
<feature type="compositionally biased region" description="Low complexity" evidence="12">
    <location>
        <begin position="36"/>
        <end position="45"/>
    </location>
</feature>
<dbReference type="NCBIfam" id="TIGR01515">
    <property type="entry name" value="branching_enzym"/>
    <property type="match status" value="1"/>
</dbReference>
<evidence type="ECO:0000313" key="15">
    <source>
        <dbReference type="Proteomes" id="UP000244225"/>
    </source>
</evidence>
<dbReference type="InterPro" id="IPR013783">
    <property type="entry name" value="Ig-like_fold"/>
</dbReference>
<evidence type="ECO:0000256" key="5">
    <source>
        <dbReference type="ARBA" id="ARBA00022600"/>
    </source>
</evidence>
<dbReference type="InterPro" id="IPR006407">
    <property type="entry name" value="GlgB"/>
</dbReference>
<keyword evidence="15" id="KW-1185">Reference proteome</keyword>
<gene>
    <name evidence="10" type="primary">glgB</name>
    <name evidence="14" type="ORF">C8N40_10589</name>
</gene>
<evidence type="ECO:0000313" key="14">
    <source>
        <dbReference type="EMBL" id="PTX18800.1"/>
    </source>
</evidence>
<dbReference type="NCBIfam" id="NF008967">
    <property type="entry name" value="PRK12313.1"/>
    <property type="match status" value="1"/>
</dbReference>
<dbReference type="GO" id="GO:0004553">
    <property type="term" value="F:hydrolase activity, hydrolyzing O-glycosyl compounds"/>
    <property type="evidence" value="ECO:0007669"/>
    <property type="project" value="InterPro"/>
</dbReference>
<sequence>MAKRKEPNTPETTDQNKVTEANPGALGGAQEKPLAPEETAGAAKPAARRGRKKEAEVPAAEMGLPLTAPEAAPAKKRGRPKKADEVPVQVAAKEGGQEVVKAKTRTRAKAKAPAAKTAEAGGVTAPAEQQPDQPVWYASLLTDFDIYLFKEGKHYSLYQKLGSHPMEMHGRPGTYFAVWAPNAEEVSVMGEFNGWSRGSHQLHIRQDGSGIWEGFIPDVRTGMMYKYHIKSKYHLYHVEKSDPFAFCREVPPQTASIVSELTYEWQDQAWLEERKNKAGQPQPYSVYELHLGSWRRKPEDNNRPLTYRELAEELPAYVKEMGYTHVELMPVMHHPFSGSWGYQITGYFAAHSLLGSPTDLMHLIDVLHQHGIGVIMDWVPSHFPSDEHGLAYFDGTHLFEHADPRKGFHPDWNSYIFNYGRNEVRSFLISNALFWLDKYHVDGLRVDAVASMLYLDYSRKEGEWIPNEHGGRENLEAISLLKEFNQAVHKTFPEVLTIAEESTAWPAVTGPVENGGLGFNMKWMMGWMHDTLHYFSKDPIYRRYHQGEITFSLVYAFSERFMLPLSHDEVVHGKGSLLGKMPGDEWQRFANLRALYAYMFAHPGSKLMFMGAELAQGSEWNHDSSLDWHLLQYPNHQGIQQLLRELNAIYKAEPGMYRHSFSPEGFQWVDLNDAHNSVMSFLRKADKPEEEILVVCNFTPALHEHYRIGVPHAGKWVQIFNSDDRRYGGSDVHNLEPVQTMAEPFHGQAHSMTLKLPPLSVVYFKLTNGQHQ</sequence>
<feature type="domain" description="Glycosyl hydrolase family 13 catalytic" evidence="13">
    <location>
        <begin position="288"/>
        <end position="629"/>
    </location>
</feature>
<reference evidence="14 15" key="1">
    <citation type="submission" date="2018-04" db="EMBL/GenBank/DDBJ databases">
        <title>Genomic Encyclopedia of Archaeal and Bacterial Type Strains, Phase II (KMG-II): from individual species to whole genera.</title>
        <authorList>
            <person name="Goeker M."/>
        </authorList>
    </citation>
    <scope>NUCLEOTIDE SEQUENCE [LARGE SCALE GENOMIC DNA]</scope>
    <source>
        <strain evidence="14 15">DSM 100162</strain>
    </source>
</reference>
<dbReference type="PANTHER" id="PTHR43651">
    <property type="entry name" value="1,4-ALPHA-GLUCAN-BRANCHING ENZYME"/>
    <property type="match status" value="1"/>
</dbReference>
<dbReference type="HAMAP" id="MF_00685">
    <property type="entry name" value="GlgB"/>
    <property type="match status" value="1"/>
</dbReference>
<dbReference type="SMART" id="SM00642">
    <property type="entry name" value="Aamy"/>
    <property type="match status" value="1"/>
</dbReference>
<dbReference type="GO" id="GO:0005829">
    <property type="term" value="C:cytosol"/>
    <property type="evidence" value="ECO:0007669"/>
    <property type="project" value="TreeGrafter"/>
</dbReference>
<evidence type="ECO:0000256" key="12">
    <source>
        <dbReference type="SAM" id="MobiDB-lite"/>
    </source>
</evidence>
<comment type="catalytic activity">
    <reaction evidence="1 10">
        <text>Transfers a segment of a (1-&gt;4)-alpha-D-glucan chain to a primary hydroxy group in a similar glucan chain.</text>
        <dbReference type="EC" id="2.4.1.18"/>
    </reaction>
</comment>
<dbReference type="GO" id="GO:0003844">
    <property type="term" value="F:1,4-alpha-glucan branching enzyme activity"/>
    <property type="evidence" value="ECO:0007669"/>
    <property type="project" value="UniProtKB-UniRule"/>
</dbReference>
<dbReference type="FunFam" id="3.20.20.80:FF:000003">
    <property type="entry name" value="1,4-alpha-glucan branching enzyme GlgB"/>
    <property type="match status" value="1"/>
</dbReference>
<keyword evidence="6 10" id="KW-0328">Glycosyltransferase</keyword>
<dbReference type="FunFam" id="2.60.40.1180:FF:000002">
    <property type="entry name" value="1,4-alpha-glucan branching enzyme GlgB"/>
    <property type="match status" value="1"/>
</dbReference>
<dbReference type="SUPFAM" id="SSF51445">
    <property type="entry name" value="(Trans)glycosidases"/>
    <property type="match status" value="1"/>
</dbReference>
<comment type="pathway">
    <text evidence="3 10">Glycan biosynthesis; glycogen biosynthesis.</text>
</comment>
<dbReference type="Pfam" id="PF02806">
    <property type="entry name" value="Alpha-amylase_C"/>
    <property type="match status" value="1"/>
</dbReference>
<dbReference type="Gene3D" id="3.20.20.80">
    <property type="entry name" value="Glycosidases"/>
    <property type="match status" value="1"/>
</dbReference>
<dbReference type="UniPathway" id="UPA00164"/>
<dbReference type="CDD" id="cd02855">
    <property type="entry name" value="E_set_GBE_prok_N"/>
    <property type="match status" value="1"/>
</dbReference>
<feature type="compositionally biased region" description="Polar residues" evidence="12">
    <location>
        <begin position="9"/>
        <end position="19"/>
    </location>
</feature>
<dbReference type="Proteomes" id="UP000244225">
    <property type="component" value="Unassembled WGS sequence"/>
</dbReference>
<evidence type="ECO:0000256" key="11">
    <source>
        <dbReference type="PIRSR" id="PIRSR000463-1"/>
    </source>
</evidence>
<dbReference type="Pfam" id="PF00128">
    <property type="entry name" value="Alpha-amylase"/>
    <property type="match status" value="1"/>
</dbReference>
<comment type="subunit">
    <text evidence="10">Monomer.</text>
</comment>
<accession>A0A2T5YHL0</accession>
<evidence type="ECO:0000256" key="10">
    <source>
        <dbReference type="HAMAP-Rule" id="MF_00685"/>
    </source>
</evidence>
<dbReference type="PIRSF" id="PIRSF000463">
    <property type="entry name" value="GlgB"/>
    <property type="match status" value="1"/>
</dbReference>
<comment type="similarity">
    <text evidence="4 10">Belongs to the glycosyl hydrolase 13 family. GlgB subfamily.</text>
</comment>
<dbReference type="FunFam" id="2.60.40.10:FF:000169">
    <property type="entry name" value="1,4-alpha-glucan branching enzyme GlgB"/>
    <property type="match status" value="1"/>
</dbReference>
<keyword evidence="8 10" id="KW-0320">Glycogen biosynthesis</keyword>
<feature type="active site" description="Proton donor" evidence="10 11">
    <location>
        <position position="500"/>
    </location>
</feature>
<dbReference type="InterPro" id="IPR006047">
    <property type="entry name" value="GH13_cat_dom"/>
</dbReference>
<keyword evidence="5 10" id="KW-0321">Glycogen metabolism</keyword>
<evidence type="ECO:0000256" key="4">
    <source>
        <dbReference type="ARBA" id="ARBA00009000"/>
    </source>
</evidence>
<evidence type="ECO:0000256" key="6">
    <source>
        <dbReference type="ARBA" id="ARBA00022676"/>
    </source>
</evidence>
<evidence type="ECO:0000256" key="7">
    <source>
        <dbReference type="ARBA" id="ARBA00022679"/>
    </source>
</evidence>
<organism evidence="14 15">
    <name type="scientific">Pontibacter mucosus</name>
    <dbReference type="NCBI Taxonomy" id="1649266"/>
    <lineage>
        <taxon>Bacteria</taxon>
        <taxon>Pseudomonadati</taxon>
        <taxon>Bacteroidota</taxon>
        <taxon>Cytophagia</taxon>
        <taxon>Cytophagales</taxon>
        <taxon>Hymenobacteraceae</taxon>
        <taxon>Pontibacter</taxon>
    </lineage>
</organism>
<comment type="function">
    <text evidence="2 10">Catalyzes the formation of the alpha-1,6-glucosidic linkages in glycogen by scission of a 1,4-alpha-linked oligosaccharide from growing alpha-1,4-glucan chains and the subsequent attachment of the oligosaccharide to the alpha-1,6 position.</text>
</comment>
<name>A0A2T5YHL0_9BACT</name>
<dbReference type="NCBIfam" id="NF003811">
    <property type="entry name" value="PRK05402.1"/>
    <property type="match status" value="1"/>
</dbReference>
<dbReference type="InterPro" id="IPR013780">
    <property type="entry name" value="Glyco_hydro_b"/>
</dbReference>
<dbReference type="CDD" id="cd11322">
    <property type="entry name" value="AmyAc_Glg_BE"/>
    <property type="match status" value="1"/>
</dbReference>
<dbReference type="Gene3D" id="2.60.40.1180">
    <property type="entry name" value="Golgi alpha-mannosidase II"/>
    <property type="match status" value="1"/>
</dbReference>
<dbReference type="Gene3D" id="2.60.40.10">
    <property type="entry name" value="Immunoglobulins"/>
    <property type="match status" value="1"/>
</dbReference>
<evidence type="ECO:0000256" key="2">
    <source>
        <dbReference type="ARBA" id="ARBA00002953"/>
    </source>
</evidence>
<keyword evidence="9 10" id="KW-0119">Carbohydrate metabolism</keyword>
<dbReference type="GO" id="GO:0005978">
    <property type="term" value="P:glycogen biosynthetic process"/>
    <property type="evidence" value="ECO:0007669"/>
    <property type="project" value="UniProtKB-UniRule"/>
</dbReference>
<dbReference type="EMBL" id="QBKI01000005">
    <property type="protein sequence ID" value="PTX18800.1"/>
    <property type="molecule type" value="Genomic_DNA"/>
</dbReference>
<evidence type="ECO:0000259" key="13">
    <source>
        <dbReference type="SMART" id="SM00642"/>
    </source>
</evidence>
<comment type="caution">
    <text evidence="14">The sequence shown here is derived from an EMBL/GenBank/DDBJ whole genome shotgun (WGS) entry which is preliminary data.</text>
</comment>
<dbReference type="InterPro" id="IPR037439">
    <property type="entry name" value="Branching_enzy"/>
</dbReference>
<evidence type="ECO:0000256" key="3">
    <source>
        <dbReference type="ARBA" id="ARBA00004964"/>
    </source>
</evidence>
<dbReference type="InterPro" id="IPR006048">
    <property type="entry name" value="A-amylase/branching_C"/>
</dbReference>
<dbReference type="Pfam" id="PF02922">
    <property type="entry name" value="CBM_48"/>
    <property type="match status" value="1"/>
</dbReference>
<proteinExistence type="inferred from homology"/>
<feature type="compositionally biased region" description="Low complexity" evidence="12">
    <location>
        <begin position="111"/>
        <end position="120"/>
    </location>
</feature>
<dbReference type="InterPro" id="IPR004193">
    <property type="entry name" value="Glyco_hydro_13_N"/>
</dbReference>
<evidence type="ECO:0000256" key="1">
    <source>
        <dbReference type="ARBA" id="ARBA00000826"/>
    </source>
</evidence>
<protein>
    <recommendedName>
        <fullName evidence="10">1,4-alpha-glucan branching enzyme GlgB</fullName>
        <ecNumber evidence="10">2.4.1.18</ecNumber>
    </recommendedName>
    <alternativeName>
        <fullName evidence="10">1,4-alpha-D-glucan:1,4-alpha-D-glucan 6-glucosyl-transferase</fullName>
    </alternativeName>
    <alternativeName>
        <fullName evidence="10">Alpha-(1-&gt;4)-glucan branching enzyme</fullName>
    </alternativeName>
    <alternativeName>
        <fullName evidence="10">Glycogen branching enzyme</fullName>
        <shortName evidence="10">BE</shortName>
    </alternativeName>
</protein>
<feature type="active site" description="Nucleophile" evidence="10 11">
    <location>
        <position position="447"/>
    </location>
</feature>
<dbReference type="EC" id="2.4.1.18" evidence="10"/>
<evidence type="ECO:0000256" key="9">
    <source>
        <dbReference type="ARBA" id="ARBA00023277"/>
    </source>
</evidence>
<dbReference type="InterPro" id="IPR044143">
    <property type="entry name" value="GlgB_N_E_set_prok"/>
</dbReference>
<dbReference type="AlphaFoldDB" id="A0A2T5YHL0"/>
<dbReference type="RefSeq" id="WP_245905081.1">
    <property type="nucleotide sequence ID" value="NZ_QBKI01000005.1"/>
</dbReference>
<dbReference type="GO" id="GO:0043169">
    <property type="term" value="F:cation binding"/>
    <property type="evidence" value="ECO:0007669"/>
    <property type="project" value="InterPro"/>
</dbReference>
<dbReference type="SUPFAM" id="SSF51011">
    <property type="entry name" value="Glycosyl hydrolase domain"/>
    <property type="match status" value="1"/>
</dbReference>
<evidence type="ECO:0000256" key="8">
    <source>
        <dbReference type="ARBA" id="ARBA00023056"/>
    </source>
</evidence>
<keyword evidence="7 10" id="KW-0808">Transferase</keyword>